<dbReference type="InterPro" id="IPR029058">
    <property type="entry name" value="AB_hydrolase_fold"/>
</dbReference>
<keyword evidence="6" id="KW-1185">Reference proteome</keyword>
<dbReference type="EMBL" id="MCFJ01000009">
    <property type="protein sequence ID" value="ORY62084.1"/>
    <property type="molecule type" value="Genomic_DNA"/>
</dbReference>
<dbReference type="PANTHER" id="PTHR11559">
    <property type="entry name" value="CARBOXYLESTERASE"/>
    <property type="match status" value="1"/>
</dbReference>
<dbReference type="Pfam" id="PF00135">
    <property type="entry name" value="COesterase"/>
    <property type="match status" value="1"/>
</dbReference>
<dbReference type="GO" id="GO:0016787">
    <property type="term" value="F:hydrolase activity"/>
    <property type="evidence" value="ECO:0007669"/>
    <property type="project" value="UniProtKB-KW"/>
</dbReference>
<dbReference type="RefSeq" id="XP_040713920.1">
    <property type="nucleotide sequence ID" value="XM_040856320.1"/>
</dbReference>
<dbReference type="InterPro" id="IPR050309">
    <property type="entry name" value="Type-B_Carboxylest/Lipase"/>
</dbReference>
<dbReference type="STRING" id="1141098.A0A1Y2DSF2"/>
<evidence type="ECO:0000313" key="6">
    <source>
        <dbReference type="Proteomes" id="UP000193689"/>
    </source>
</evidence>
<feature type="domain" description="Carboxylesterase type B" evidence="4">
    <location>
        <begin position="35"/>
        <end position="548"/>
    </location>
</feature>
<organism evidence="5 6">
    <name type="scientific">Pseudomassariella vexata</name>
    <dbReference type="NCBI Taxonomy" id="1141098"/>
    <lineage>
        <taxon>Eukaryota</taxon>
        <taxon>Fungi</taxon>
        <taxon>Dikarya</taxon>
        <taxon>Ascomycota</taxon>
        <taxon>Pezizomycotina</taxon>
        <taxon>Sordariomycetes</taxon>
        <taxon>Xylariomycetidae</taxon>
        <taxon>Amphisphaeriales</taxon>
        <taxon>Pseudomassariaceae</taxon>
        <taxon>Pseudomassariella</taxon>
    </lineage>
</organism>
<reference evidence="5 6" key="1">
    <citation type="submission" date="2016-07" db="EMBL/GenBank/DDBJ databases">
        <title>Pervasive Adenine N6-methylation of Active Genes in Fungi.</title>
        <authorList>
            <consortium name="DOE Joint Genome Institute"/>
            <person name="Mondo S.J."/>
            <person name="Dannebaum R.O."/>
            <person name="Kuo R.C."/>
            <person name="Labutti K."/>
            <person name="Haridas S."/>
            <person name="Kuo A."/>
            <person name="Salamov A."/>
            <person name="Ahrendt S.R."/>
            <person name="Lipzen A."/>
            <person name="Sullivan W."/>
            <person name="Andreopoulos W.B."/>
            <person name="Clum A."/>
            <person name="Lindquist E."/>
            <person name="Daum C."/>
            <person name="Ramamoorthy G.K."/>
            <person name="Gryganskyi A."/>
            <person name="Culley D."/>
            <person name="Magnuson J.K."/>
            <person name="James T.Y."/>
            <person name="O'Malley M.A."/>
            <person name="Stajich J.E."/>
            <person name="Spatafora J.W."/>
            <person name="Visel A."/>
            <person name="Grigoriev I.V."/>
        </authorList>
    </citation>
    <scope>NUCLEOTIDE SEQUENCE [LARGE SCALE GENOMIC DNA]</scope>
    <source>
        <strain evidence="5 6">CBS 129021</strain>
    </source>
</reference>
<keyword evidence="2 3" id="KW-0378">Hydrolase</keyword>
<keyword evidence="3" id="KW-0732">Signal</keyword>
<dbReference type="InParanoid" id="A0A1Y2DSF2"/>
<gene>
    <name evidence="5" type="ORF">BCR38DRAFT_347189</name>
</gene>
<proteinExistence type="inferred from homology"/>
<dbReference type="InterPro" id="IPR019826">
    <property type="entry name" value="Carboxylesterase_B_AS"/>
</dbReference>
<comment type="caution">
    <text evidence="5">The sequence shown here is derived from an EMBL/GenBank/DDBJ whole genome shotgun (WGS) entry which is preliminary data.</text>
</comment>
<evidence type="ECO:0000256" key="2">
    <source>
        <dbReference type="ARBA" id="ARBA00022801"/>
    </source>
</evidence>
<evidence type="ECO:0000256" key="1">
    <source>
        <dbReference type="ARBA" id="ARBA00005964"/>
    </source>
</evidence>
<dbReference type="EC" id="3.1.1.-" evidence="3"/>
<dbReference type="AlphaFoldDB" id="A0A1Y2DSF2"/>
<dbReference type="Proteomes" id="UP000193689">
    <property type="component" value="Unassembled WGS sequence"/>
</dbReference>
<protein>
    <recommendedName>
        <fullName evidence="3">Carboxylic ester hydrolase</fullName>
        <ecNumber evidence="3">3.1.1.-</ecNumber>
    </recommendedName>
</protein>
<dbReference type="PROSITE" id="PS00941">
    <property type="entry name" value="CARBOXYLESTERASE_B_2"/>
    <property type="match status" value="1"/>
</dbReference>
<name>A0A1Y2DSF2_9PEZI</name>
<evidence type="ECO:0000259" key="4">
    <source>
        <dbReference type="Pfam" id="PF00135"/>
    </source>
</evidence>
<evidence type="ECO:0000256" key="3">
    <source>
        <dbReference type="RuleBase" id="RU361235"/>
    </source>
</evidence>
<accession>A0A1Y2DSF2</accession>
<dbReference type="InterPro" id="IPR019819">
    <property type="entry name" value="Carboxylesterase_B_CS"/>
</dbReference>
<dbReference type="PROSITE" id="PS00122">
    <property type="entry name" value="CARBOXYLESTERASE_B_1"/>
    <property type="match status" value="1"/>
</dbReference>
<sequence length="592" mass="64572">MRLLSLLATGFGLGASIVVAAPMADNGTLPHPVTAPTVTLKNGTYSGIYSSEYDQDYFLGMPYARKPIRFSNSQYLNSTWDGIKEATAYPKHCIGYGGDEVGYDLSEDCLYINVVRPAGISDTADLPVAVWIHGGGLYMGGSADRRYNLSFIVDNSVKQGTPLVAVSFNYRLSAFGFLPGSQALAEGVTNIGFRDQRLALRWINENIQSFGGSPDLVTIFGESSGAESVSAQVLAYNGRDDGLFRGAIGQSGFGGLVPRYAGGFNATTAQQELFDTLLTNTSCASTVGTQESIACLRNAPFEEINYVLNVTGLGPWPPILDHDFFADYPYNQLRDGKFPKIPVLIGANTDEGTAFGRGHGPNGSVINTDADFEYAVRDIINENVTLSTGKTVDEIVEKIMSLYPNIQSEGIPSLESWPQVITANLTYTAELGLQYRRINALYGDYFMHDPRRRSSIAWDRAGLPSWSYRFDVTVNGINESYSATHFQEVAFVFYNLNGDGYTTNPFANTTQAFKDLAFTMSTAWINFITALDPNKGAAVEPAWPVYSEGTGVDVGQNLVFSVKDGGNYLEDDDYRAEAIGWWNENQLAIFGN</sequence>
<dbReference type="GeneID" id="63772532"/>
<dbReference type="Gene3D" id="3.40.50.1820">
    <property type="entry name" value="alpha/beta hydrolase"/>
    <property type="match status" value="1"/>
</dbReference>
<dbReference type="SUPFAM" id="SSF53474">
    <property type="entry name" value="alpha/beta-Hydrolases"/>
    <property type="match status" value="1"/>
</dbReference>
<comment type="similarity">
    <text evidence="1 3">Belongs to the type-B carboxylesterase/lipase family.</text>
</comment>
<dbReference type="InterPro" id="IPR002018">
    <property type="entry name" value="CarbesteraseB"/>
</dbReference>
<feature type="signal peptide" evidence="3">
    <location>
        <begin position="1"/>
        <end position="20"/>
    </location>
</feature>
<evidence type="ECO:0000313" key="5">
    <source>
        <dbReference type="EMBL" id="ORY62084.1"/>
    </source>
</evidence>
<feature type="chain" id="PRO_5011814343" description="Carboxylic ester hydrolase" evidence="3">
    <location>
        <begin position="21"/>
        <end position="592"/>
    </location>
</feature>
<dbReference type="OrthoDB" id="408631at2759"/>